<evidence type="ECO:0000256" key="1">
    <source>
        <dbReference type="ARBA" id="ARBA00004141"/>
    </source>
</evidence>
<evidence type="ECO:0000256" key="2">
    <source>
        <dbReference type="ARBA" id="ARBA00022692"/>
    </source>
</evidence>
<evidence type="ECO:0000256" key="4">
    <source>
        <dbReference type="ARBA" id="ARBA00023136"/>
    </source>
</evidence>
<name>A0A3P6R2H9_CYLGO</name>
<dbReference type="Gene3D" id="1.20.1740.10">
    <property type="entry name" value="Amino acid/polyamine transporter I"/>
    <property type="match status" value="1"/>
</dbReference>
<dbReference type="OrthoDB" id="10062876at2759"/>
<reference evidence="6 7" key="1">
    <citation type="submission" date="2018-11" db="EMBL/GenBank/DDBJ databases">
        <authorList>
            <consortium name="Pathogen Informatics"/>
        </authorList>
    </citation>
    <scope>NUCLEOTIDE SEQUENCE [LARGE SCALE GENOMIC DNA]</scope>
</reference>
<dbReference type="InterPro" id="IPR002293">
    <property type="entry name" value="AA/rel_permease1"/>
</dbReference>
<feature type="transmembrane region" description="Helical" evidence="5">
    <location>
        <begin position="29"/>
        <end position="47"/>
    </location>
</feature>
<organism evidence="6 7">
    <name type="scientific">Cylicostephanus goldi</name>
    <name type="common">Nematode worm</name>
    <dbReference type="NCBI Taxonomy" id="71465"/>
    <lineage>
        <taxon>Eukaryota</taxon>
        <taxon>Metazoa</taxon>
        <taxon>Ecdysozoa</taxon>
        <taxon>Nematoda</taxon>
        <taxon>Chromadorea</taxon>
        <taxon>Rhabditida</taxon>
        <taxon>Rhabditina</taxon>
        <taxon>Rhabditomorpha</taxon>
        <taxon>Strongyloidea</taxon>
        <taxon>Strongylidae</taxon>
        <taxon>Cylicostephanus</taxon>
    </lineage>
</organism>
<gene>
    <name evidence="6" type="ORF">CGOC_LOCUS2474</name>
</gene>
<protein>
    <recommendedName>
        <fullName evidence="8">Amino acid permease/ SLC12A domain-containing protein</fullName>
    </recommendedName>
</protein>
<dbReference type="InterPro" id="IPR050598">
    <property type="entry name" value="AminoAcid_Transporter"/>
</dbReference>
<dbReference type="Pfam" id="PF13520">
    <property type="entry name" value="AA_permease_2"/>
    <property type="match status" value="1"/>
</dbReference>
<evidence type="ECO:0000256" key="5">
    <source>
        <dbReference type="SAM" id="Phobius"/>
    </source>
</evidence>
<accession>A0A3P6R2H9</accession>
<evidence type="ECO:0000313" key="7">
    <source>
        <dbReference type="Proteomes" id="UP000271889"/>
    </source>
</evidence>
<keyword evidence="7" id="KW-1185">Reference proteome</keyword>
<keyword evidence="4 5" id="KW-0472">Membrane</keyword>
<dbReference type="Proteomes" id="UP000271889">
    <property type="component" value="Unassembled WGS sequence"/>
</dbReference>
<evidence type="ECO:0000313" key="6">
    <source>
        <dbReference type="EMBL" id="VDK52757.1"/>
    </source>
</evidence>
<dbReference type="PANTHER" id="PTHR11785:SF531">
    <property type="entry name" value="LARGE NEUTRAL AMINO ACIDS TRANSPORTER SMALL SUBUNIT 1"/>
    <property type="match status" value="1"/>
</dbReference>
<keyword evidence="3 5" id="KW-1133">Transmembrane helix</keyword>
<evidence type="ECO:0008006" key="8">
    <source>
        <dbReference type="Google" id="ProtNLM"/>
    </source>
</evidence>
<dbReference type="EMBL" id="UYRV01005574">
    <property type="protein sequence ID" value="VDK52757.1"/>
    <property type="molecule type" value="Genomic_DNA"/>
</dbReference>
<sequence length="84" mass="8880">MVVGSIIGAGIFVSPTGMQEAAGSVGSSLIMWVVCGIWVGIGAYMYAELGTLITKSGGDYAYILEAFGPFLAFIRLWIESIVVR</sequence>
<feature type="transmembrane region" description="Helical" evidence="5">
    <location>
        <begin position="59"/>
        <end position="78"/>
    </location>
</feature>
<dbReference type="PANTHER" id="PTHR11785">
    <property type="entry name" value="AMINO ACID TRANSPORTER"/>
    <property type="match status" value="1"/>
</dbReference>
<dbReference type="GO" id="GO:0015179">
    <property type="term" value="F:L-amino acid transmembrane transporter activity"/>
    <property type="evidence" value="ECO:0007669"/>
    <property type="project" value="TreeGrafter"/>
</dbReference>
<dbReference type="GO" id="GO:0016020">
    <property type="term" value="C:membrane"/>
    <property type="evidence" value="ECO:0007669"/>
    <property type="project" value="UniProtKB-SubCell"/>
</dbReference>
<keyword evidence="2 5" id="KW-0812">Transmembrane</keyword>
<comment type="subcellular location">
    <subcellularLocation>
        <location evidence="1">Membrane</location>
        <topology evidence="1">Multi-pass membrane protein</topology>
    </subcellularLocation>
</comment>
<dbReference type="AlphaFoldDB" id="A0A3P6R2H9"/>
<proteinExistence type="predicted"/>
<evidence type="ECO:0000256" key="3">
    <source>
        <dbReference type="ARBA" id="ARBA00022989"/>
    </source>
</evidence>